<feature type="domain" description="Thiolase C-terminal" evidence="9">
    <location>
        <begin position="275"/>
        <end position="399"/>
    </location>
</feature>
<dbReference type="NCBIfam" id="TIGR01930">
    <property type="entry name" value="AcCoA-C-Actrans"/>
    <property type="match status" value="1"/>
</dbReference>
<dbReference type="CDD" id="cd00751">
    <property type="entry name" value="thiolase"/>
    <property type="match status" value="1"/>
</dbReference>
<dbReference type="InterPro" id="IPR020616">
    <property type="entry name" value="Thiolase_N"/>
</dbReference>
<dbReference type="InterPro" id="IPR016039">
    <property type="entry name" value="Thiolase-like"/>
</dbReference>
<organism evidence="10 11">
    <name type="scientific">Paralcaligenes ureilyticus</name>
    <dbReference type="NCBI Taxonomy" id="627131"/>
    <lineage>
        <taxon>Bacteria</taxon>
        <taxon>Pseudomonadati</taxon>
        <taxon>Pseudomonadota</taxon>
        <taxon>Betaproteobacteria</taxon>
        <taxon>Burkholderiales</taxon>
        <taxon>Alcaligenaceae</taxon>
        <taxon>Paralcaligenes</taxon>
    </lineage>
</organism>
<dbReference type="GO" id="GO:0006635">
    <property type="term" value="P:fatty acid beta-oxidation"/>
    <property type="evidence" value="ECO:0007669"/>
    <property type="project" value="TreeGrafter"/>
</dbReference>
<dbReference type="PROSITE" id="PS00737">
    <property type="entry name" value="THIOLASE_2"/>
    <property type="match status" value="1"/>
</dbReference>
<dbReference type="Pfam" id="PF00108">
    <property type="entry name" value="Thiolase_N"/>
    <property type="match status" value="1"/>
</dbReference>
<dbReference type="OrthoDB" id="8558405at2"/>
<keyword evidence="11" id="KW-1185">Reference proteome</keyword>
<feature type="active site" description="Proton acceptor" evidence="6">
    <location>
        <position position="386"/>
    </location>
</feature>
<dbReference type="GO" id="GO:0003988">
    <property type="term" value="F:acetyl-CoA C-acyltransferase activity"/>
    <property type="evidence" value="ECO:0007669"/>
    <property type="project" value="UniProtKB-EC"/>
</dbReference>
<keyword evidence="4 7" id="KW-0012">Acyltransferase</keyword>
<dbReference type="EC" id="2.3.1.16" evidence="5"/>
<dbReference type="GO" id="GO:0005737">
    <property type="term" value="C:cytoplasm"/>
    <property type="evidence" value="ECO:0007669"/>
    <property type="project" value="UniProtKB-ARBA"/>
</dbReference>
<dbReference type="PIRSF" id="PIRSF000429">
    <property type="entry name" value="Ac-CoA_Ac_transf"/>
    <property type="match status" value="1"/>
</dbReference>
<evidence type="ECO:0000256" key="2">
    <source>
        <dbReference type="ARBA" id="ARBA00010982"/>
    </source>
</evidence>
<dbReference type="InterPro" id="IPR050215">
    <property type="entry name" value="Thiolase-like_sf_Thiolase"/>
</dbReference>
<reference evidence="10 11" key="1">
    <citation type="submission" date="2019-03" db="EMBL/GenBank/DDBJ databases">
        <title>Genomic Encyclopedia of Type Strains, Phase IV (KMG-IV): sequencing the most valuable type-strain genomes for metagenomic binning, comparative biology and taxonomic classification.</title>
        <authorList>
            <person name="Goeker M."/>
        </authorList>
    </citation>
    <scope>NUCLEOTIDE SEQUENCE [LARGE SCALE GENOMIC DNA]</scope>
    <source>
        <strain evidence="10 11">DSM 24591</strain>
    </source>
</reference>
<evidence type="ECO:0000256" key="1">
    <source>
        <dbReference type="ARBA" id="ARBA00005189"/>
    </source>
</evidence>
<dbReference type="InterPro" id="IPR020613">
    <property type="entry name" value="Thiolase_CS"/>
</dbReference>
<feature type="domain" description="Thiolase N-terminal" evidence="8">
    <location>
        <begin position="8"/>
        <end position="266"/>
    </location>
</feature>
<gene>
    <name evidence="10" type="ORF">EDC26_104138</name>
</gene>
<evidence type="ECO:0000256" key="4">
    <source>
        <dbReference type="ARBA" id="ARBA00023315"/>
    </source>
</evidence>
<dbReference type="PROSITE" id="PS00099">
    <property type="entry name" value="THIOLASE_3"/>
    <property type="match status" value="1"/>
</dbReference>
<evidence type="ECO:0000256" key="6">
    <source>
        <dbReference type="PIRSR" id="PIRSR000429-1"/>
    </source>
</evidence>
<dbReference type="GO" id="GO:0010124">
    <property type="term" value="P:phenylacetate catabolic process"/>
    <property type="evidence" value="ECO:0007669"/>
    <property type="project" value="TreeGrafter"/>
</dbReference>
<evidence type="ECO:0000259" key="8">
    <source>
        <dbReference type="Pfam" id="PF00108"/>
    </source>
</evidence>
<feature type="active site" description="Proton acceptor" evidence="6">
    <location>
        <position position="356"/>
    </location>
</feature>
<dbReference type="InterPro" id="IPR020615">
    <property type="entry name" value="Thiolase_acyl_enz_int_AS"/>
</dbReference>
<dbReference type="InterPro" id="IPR002155">
    <property type="entry name" value="Thiolase"/>
</dbReference>
<dbReference type="RefSeq" id="WP_132581084.1">
    <property type="nucleotide sequence ID" value="NZ_SMAJ01000004.1"/>
</dbReference>
<sequence length="400" mass="40911">MLNAYLYGGIRTAFGKRGGGLAHIRPDDLLAVAFKSLMGSTGIDPAMLEDVIIGCANQAGEDSRTVARQASLLAGLPIELGGTVINRNCGSGLGAIAGAAHMITAGEGEMILAGGVESMSRGPFVMAKAEAAFSREMRIFDSAVGARFPNPKIEKAFGSDSMPQTADNLAVEYALTREQVDTFAAASQEKYATALAAGFFEGEICAVTVPGRKKGETLDIDRDEQPRAQTTVASLSGLRALNAGGVTTAASSSSINDGAVAMLIGSSAAGERAGLKPMARILASAVVGVAPRLMGIGPVPASQKVLARAGLALSDMDVIEINEAFSAQALACIKGLGLKLDDARVNRNGGAIAIGHPLGASGPRILLTAARQLQKNGGRYALATMCIGMGQGIAVVIERL</sequence>
<dbReference type="PANTHER" id="PTHR43853:SF2">
    <property type="entry name" value="3-OXOADIPYL-COA_3-OXO-5,6-DEHYDROSUBERYL-COA THIOLASE"/>
    <property type="match status" value="1"/>
</dbReference>
<proteinExistence type="inferred from homology"/>
<dbReference type="InterPro" id="IPR020617">
    <property type="entry name" value="Thiolase_C"/>
</dbReference>
<accession>A0A4V6NZN3</accession>
<evidence type="ECO:0000256" key="7">
    <source>
        <dbReference type="RuleBase" id="RU003557"/>
    </source>
</evidence>
<feature type="active site" description="Acyl-thioester intermediate" evidence="6">
    <location>
        <position position="89"/>
    </location>
</feature>
<comment type="similarity">
    <text evidence="2 7">Belongs to the thiolase-like superfamily. Thiolase family.</text>
</comment>
<dbReference type="PROSITE" id="PS00098">
    <property type="entry name" value="THIOLASE_1"/>
    <property type="match status" value="1"/>
</dbReference>
<dbReference type="PANTHER" id="PTHR43853">
    <property type="entry name" value="3-KETOACYL-COA THIOLASE, PEROXISOMAL"/>
    <property type="match status" value="1"/>
</dbReference>
<protein>
    <recommendedName>
        <fullName evidence="5">acetyl-CoA C-acyltransferase</fullName>
        <ecNumber evidence="5">2.3.1.16</ecNumber>
    </recommendedName>
</protein>
<evidence type="ECO:0000313" key="11">
    <source>
        <dbReference type="Proteomes" id="UP000295525"/>
    </source>
</evidence>
<evidence type="ECO:0000256" key="5">
    <source>
        <dbReference type="ARBA" id="ARBA00024073"/>
    </source>
</evidence>
<dbReference type="Proteomes" id="UP000295525">
    <property type="component" value="Unassembled WGS sequence"/>
</dbReference>
<keyword evidence="3 7" id="KW-0808">Transferase</keyword>
<name>A0A4V6NZN3_9BURK</name>
<dbReference type="SUPFAM" id="SSF53901">
    <property type="entry name" value="Thiolase-like"/>
    <property type="match status" value="2"/>
</dbReference>
<evidence type="ECO:0000256" key="3">
    <source>
        <dbReference type="ARBA" id="ARBA00022679"/>
    </source>
</evidence>
<evidence type="ECO:0000259" key="9">
    <source>
        <dbReference type="Pfam" id="PF02803"/>
    </source>
</evidence>
<dbReference type="Gene3D" id="3.40.47.10">
    <property type="match status" value="1"/>
</dbReference>
<comment type="pathway">
    <text evidence="1">Lipid metabolism.</text>
</comment>
<comment type="caution">
    <text evidence="10">The sequence shown here is derived from an EMBL/GenBank/DDBJ whole genome shotgun (WGS) entry which is preliminary data.</text>
</comment>
<dbReference type="FunFam" id="3.40.47.10:FF:000010">
    <property type="entry name" value="Acetyl-CoA acetyltransferase (Thiolase)"/>
    <property type="match status" value="1"/>
</dbReference>
<dbReference type="Pfam" id="PF02803">
    <property type="entry name" value="Thiolase_C"/>
    <property type="match status" value="1"/>
</dbReference>
<dbReference type="EMBL" id="SMAJ01000004">
    <property type="protein sequence ID" value="TCT08978.1"/>
    <property type="molecule type" value="Genomic_DNA"/>
</dbReference>
<evidence type="ECO:0000313" key="10">
    <source>
        <dbReference type="EMBL" id="TCT08978.1"/>
    </source>
</evidence>
<dbReference type="AlphaFoldDB" id="A0A4V6NZN3"/>
<dbReference type="InterPro" id="IPR020610">
    <property type="entry name" value="Thiolase_AS"/>
</dbReference>